<gene>
    <name evidence="1" type="ORF">EYS09_04530</name>
</gene>
<sequence length="131" mass="13997">MSHFSNAADDVIAERGELAVQVQRELELAGISAYRLVGTTERAGAEIEVDRGDDAAGGVFVTWKPHPTVSARAVESVRNGEYHARSIRHSGAIAMHMRDAVIGILVSAGFRAEASDDDMRPLAVRVRGGEG</sequence>
<dbReference type="Proteomes" id="UP000292452">
    <property type="component" value="Unassembled WGS sequence"/>
</dbReference>
<protein>
    <submittedName>
        <fullName evidence="1">Uncharacterized protein</fullName>
    </submittedName>
</protein>
<accession>A0A4Q9HZM9</accession>
<evidence type="ECO:0000313" key="2">
    <source>
        <dbReference type="Proteomes" id="UP000292452"/>
    </source>
</evidence>
<organism evidence="1 2">
    <name type="scientific">Streptomyces kasugaensis</name>
    <dbReference type="NCBI Taxonomy" id="1946"/>
    <lineage>
        <taxon>Bacteria</taxon>
        <taxon>Bacillati</taxon>
        <taxon>Actinomycetota</taxon>
        <taxon>Actinomycetes</taxon>
        <taxon>Kitasatosporales</taxon>
        <taxon>Streptomycetaceae</taxon>
        <taxon>Streptomyces</taxon>
    </lineage>
</organism>
<dbReference type="RefSeq" id="WP_131122270.1">
    <property type="nucleotide sequence ID" value="NZ_SIXH01000024.1"/>
</dbReference>
<keyword evidence="2" id="KW-1185">Reference proteome</keyword>
<name>A0A4Q9HZM9_STRKA</name>
<comment type="caution">
    <text evidence="1">The sequence shown here is derived from an EMBL/GenBank/DDBJ whole genome shotgun (WGS) entry which is preliminary data.</text>
</comment>
<dbReference type="AlphaFoldDB" id="A0A4Q9HZM9"/>
<evidence type="ECO:0000313" key="1">
    <source>
        <dbReference type="EMBL" id="TBO60838.1"/>
    </source>
</evidence>
<dbReference type="EMBL" id="SIXH01000024">
    <property type="protein sequence ID" value="TBO60838.1"/>
    <property type="molecule type" value="Genomic_DNA"/>
</dbReference>
<reference evidence="1 2" key="1">
    <citation type="submission" date="2019-02" db="EMBL/GenBank/DDBJ databases">
        <title>Draft Genome Sequence of Streptomyces sp. AM-2504, identified by 16S rRNA comparative analysis as a Streptomyces Kasugaensis strain.</title>
        <authorList>
            <person name="Napolioni V."/>
            <person name="Giuliodori A.M."/>
            <person name="Spurio R."/>
            <person name="Fabbretti A."/>
        </authorList>
    </citation>
    <scope>NUCLEOTIDE SEQUENCE [LARGE SCALE GENOMIC DNA]</scope>
    <source>
        <strain evidence="1 2">AM-2504</strain>
    </source>
</reference>
<proteinExistence type="predicted"/>